<feature type="transmembrane region" description="Helical" evidence="8">
    <location>
        <begin position="129"/>
        <end position="151"/>
    </location>
</feature>
<evidence type="ECO:0000256" key="5">
    <source>
        <dbReference type="ARBA" id="ARBA00022692"/>
    </source>
</evidence>
<evidence type="ECO:0000256" key="2">
    <source>
        <dbReference type="ARBA" id="ARBA00009142"/>
    </source>
</evidence>
<name>A0A395LKI9_9SPHN</name>
<evidence type="ECO:0000256" key="1">
    <source>
        <dbReference type="ARBA" id="ARBA00004651"/>
    </source>
</evidence>
<gene>
    <name evidence="9" type="ORF">DL238_04090</name>
</gene>
<dbReference type="AlphaFoldDB" id="A0A395LKI9"/>
<keyword evidence="4 8" id="KW-1003">Cell membrane</keyword>
<evidence type="ECO:0000256" key="4">
    <source>
        <dbReference type="ARBA" id="ARBA00022475"/>
    </source>
</evidence>
<evidence type="ECO:0000256" key="3">
    <source>
        <dbReference type="ARBA" id="ARBA00022448"/>
    </source>
</evidence>
<comment type="subcellular location">
    <subcellularLocation>
        <location evidence="1 8">Cell membrane</location>
        <topology evidence="1 8">Multi-pass membrane protein</topology>
    </subcellularLocation>
</comment>
<evidence type="ECO:0000256" key="8">
    <source>
        <dbReference type="RuleBase" id="RU363041"/>
    </source>
</evidence>
<organism evidence="9 10">
    <name type="scientific">Alteriqipengyuania lutimaris</name>
    <dbReference type="NCBI Taxonomy" id="1538146"/>
    <lineage>
        <taxon>Bacteria</taxon>
        <taxon>Pseudomonadati</taxon>
        <taxon>Pseudomonadota</taxon>
        <taxon>Alphaproteobacteria</taxon>
        <taxon>Sphingomonadales</taxon>
        <taxon>Erythrobacteraceae</taxon>
        <taxon>Alteriqipengyuania</taxon>
    </lineage>
</organism>
<accession>A0A395LKI9</accession>
<comment type="caution">
    <text evidence="9">The sequence shown here is derived from an EMBL/GenBank/DDBJ whole genome shotgun (WGS) entry which is preliminary data.</text>
</comment>
<dbReference type="InterPro" id="IPR002781">
    <property type="entry name" value="TM_pro_TauE-like"/>
</dbReference>
<feature type="transmembrane region" description="Helical" evidence="8">
    <location>
        <begin position="33"/>
        <end position="64"/>
    </location>
</feature>
<feature type="transmembrane region" description="Helical" evidence="8">
    <location>
        <begin position="102"/>
        <end position="122"/>
    </location>
</feature>
<feature type="transmembrane region" description="Helical" evidence="8">
    <location>
        <begin position="76"/>
        <end position="96"/>
    </location>
</feature>
<dbReference type="Proteomes" id="UP000254101">
    <property type="component" value="Unassembled WGS sequence"/>
</dbReference>
<dbReference type="RefSeq" id="WP_115491090.1">
    <property type="nucleotide sequence ID" value="NZ_JACHWW010000001.1"/>
</dbReference>
<feature type="transmembrane region" description="Helical" evidence="8">
    <location>
        <begin position="226"/>
        <end position="247"/>
    </location>
</feature>
<keyword evidence="3" id="KW-0813">Transport</keyword>
<feature type="transmembrane region" description="Helical" evidence="8">
    <location>
        <begin position="197"/>
        <end position="214"/>
    </location>
</feature>
<dbReference type="EMBL" id="QRBB01000001">
    <property type="protein sequence ID" value="RDS76867.1"/>
    <property type="molecule type" value="Genomic_DNA"/>
</dbReference>
<comment type="similarity">
    <text evidence="2 8">Belongs to the 4-toluene sulfonate uptake permease (TSUP) (TC 2.A.102) family.</text>
</comment>
<dbReference type="PANTHER" id="PTHR30269">
    <property type="entry name" value="TRANSMEMBRANE PROTEIN YFCA"/>
    <property type="match status" value="1"/>
</dbReference>
<dbReference type="InterPro" id="IPR052017">
    <property type="entry name" value="TSUP"/>
</dbReference>
<keyword evidence="5 8" id="KW-0812">Transmembrane</keyword>
<reference evidence="9 10" key="1">
    <citation type="submission" date="2018-07" db="EMBL/GenBank/DDBJ databases">
        <title>Erythrobacter nanhaiensis sp. nov., a novel member of the genus Erythrobacter isolated from the South China Sea.</title>
        <authorList>
            <person name="Chen X."/>
            <person name="Liu J."/>
        </authorList>
    </citation>
    <scope>NUCLEOTIDE SEQUENCE [LARGE SCALE GENOMIC DNA]</scope>
    <source>
        <strain evidence="9 10">S-5</strain>
    </source>
</reference>
<dbReference type="PANTHER" id="PTHR30269:SF37">
    <property type="entry name" value="MEMBRANE TRANSPORTER PROTEIN"/>
    <property type="match status" value="1"/>
</dbReference>
<evidence type="ECO:0000313" key="9">
    <source>
        <dbReference type="EMBL" id="RDS76867.1"/>
    </source>
</evidence>
<dbReference type="OrthoDB" id="7345770at2"/>
<evidence type="ECO:0000256" key="6">
    <source>
        <dbReference type="ARBA" id="ARBA00022989"/>
    </source>
</evidence>
<dbReference type="Pfam" id="PF01925">
    <property type="entry name" value="TauE"/>
    <property type="match status" value="1"/>
</dbReference>
<protein>
    <recommendedName>
        <fullName evidence="8">Probable membrane transporter protein</fullName>
    </recommendedName>
</protein>
<sequence>MELLAGFTWLQLAVALGTGLVAAFIRGLAGFGLAILLVPVLALALTPVEAVLTTNVVAMLIGGLELPRLLREAERSVWAIIGLVLLTTLPGLALLAATPPDLARLLIALVALSAFVAILFPVREPERPGILTTGLTGAATGILTGFAGMPGPPVVPYYVGRAIPRHVAKSSMILIFTFAALIGIGSGVALGRMEWRLALLGAMLLPVVILGTWLGRKADGHVSDRAWRIFVGVVLAAAAMAALVKLFV</sequence>
<dbReference type="GO" id="GO:0005886">
    <property type="term" value="C:plasma membrane"/>
    <property type="evidence" value="ECO:0007669"/>
    <property type="project" value="UniProtKB-SubCell"/>
</dbReference>
<keyword evidence="7 8" id="KW-0472">Membrane</keyword>
<feature type="transmembrane region" description="Helical" evidence="8">
    <location>
        <begin position="171"/>
        <end position="190"/>
    </location>
</feature>
<keyword evidence="6 8" id="KW-1133">Transmembrane helix</keyword>
<evidence type="ECO:0000256" key="7">
    <source>
        <dbReference type="ARBA" id="ARBA00023136"/>
    </source>
</evidence>
<keyword evidence="10" id="KW-1185">Reference proteome</keyword>
<proteinExistence type="inferred from homology"/>
<evidence type="ECO:0000313" key="10">
    <source>
        <dbReference type="Proteomes" id="UP000254101"/>
    </source>
</evidence>